<feature type="chain" id="PRO_5047108660" evidence="1">
    <location>
        <begin position="20"/>
        <end position="132"/>
    </location>
</feature>
<dbReference type="RefSeq" id="WP_230437557.1">
    <property type="nucleotide sequence ID" value="NZ_CP087715.1"/>
</dbReference>
<proteinExistence type="predicted"/>
<keyword evidence="3" id="KW-1185">Reference proteome</keyword>
<evidence type="ECO:0000313" key="2">
    <source>
        <dbReference type="EMBL" id="MFD1215709.1"/>
    </source>
</evidence>
<comment type="caution">
    <text evidence="2">The sequence shown here is derived from an EMBL/GenBank/DDBJ whole genome shotgun (WGS) entry which is preliminary data.</text>
</comment>
<reference evidence="3" key="1">
    <citation type="journal article" date="2019" name="Int. J. Syst. Evol. Microbiol.">
        <title>The Global Catalogue of Microorganisms (GCM) 10K type strain sequencing project: providing services to taxonomists for standard genome sequencing and annotation.</title>
        <authorList>
            <consortium name="The Broad Institute Genomics Platform"/>
            <consortium name="The Broad Institute Genome Sequencing Center for Infectious Disease"/>
            <person name="Wu L."/>
            <person name="Ma J."/>
        </authorList>
    </citation>
    <scope>NUCLEOTIDE SEQUENCE [LARGE SCALE GENOMIC DNA]</scope>
    <source>
        <strain evidence="3">CCUG 54356</strain>
    </source>
</reference>
<evidence type="ECO:0000256" key="1">
    <source>
        <dbReference type="SAM" id="SignalP"/>
    </source>
</evidence>
<organism evidence="2 3">
    <name type="scientific">Microbulbifer celer</name>
    <dbReference type="NCBI Taxonomy" id="435905"/>
    <lineage>
        <taxon>Bacteria</taxon>
        <taxon>Pseudomonadati</taxon>
        <taxon>Pseudomonadota</taxon>
        <taxon>Gammaproteobacteria</taxon>
        <taxon>Cellvibrionales</taxon>
        <taxon>Microbulbiferaceae</taxon>
        <taxon>Microbulbifer</taxon>
    </lineage>
</organism>
<evidence type="ECO:0000313" key="3">
    <source>
        <dbReference type="Proteomes" id="UP001597264"/>
    </source>
</evidence>
<dbReference type="EMBL" id="JBHTLR010000004">
    <property type="protein sequence ID" value="MFD1215709.1"/>
    <property type="molecule type" value="Genomic_DNA"/>
</dbReference>
<feature type="signal peptide" evidence="1">
    <location>
        <begin position="1"/>
        <end position="19"/>
    </location>
</feature>
<keyword evidence="1" id="KW-0732">Signal</keyword>
<protein>
    <submittedName>
        <fullName evidence="2">Uncharacterized protein</fullName>
    </submittedName>
</protein>
<name>A0ABW3U5R1_9GAMM</name>
<accession>A0ABW3U5R1</accession>
<gene>
    <name evidence="2" type="ORF">ACFQ2X_03790</name>
</gene>
<sequence length="132" mass="14663">MRVILGLVLGLALLTQAQGQVEVSVEDIPKEKWDSMWQEVTSATGSAVIDEGTSYRVDVPDEMAVYFFTKPNHTAHPAVVKRSVATEGQSIELKTQAWVAGSKKEFEAWFEGFLHQDMEVRNEMDGSSDNSD</sequence>
<dbReference type="Proteomes" id="UP001597264">
    <property type="component" value="Unassembled WGS sequence"/>
</dbReference>